<dbReference type="InterPro" id="IPR000851">
    <property type="entry name" value="Ribosomal_uS5"/>
</dbReference>
<dbReference type="PROSITE" id="PS50881">
    <property type="entry name" value="S5_DSRBD"/>
    <property type="match status" value="1"/>
</dbReference>
<keyword evidence="12" id="KW-1185">Reference proteome</keyword>
<dbReference type="EMBL" id="LBBL01000012">
    <property type="protein sequence ID" value="KKF97296.1"/>
    <property type="molecule type" value="Genomic_DNA"/>
</dbReference>
<dbReference type="SUPFAM" id="SSF54211">
    <property type="entry name" value="Ribosomal protein S5 domain 2-like"/>
    <property type="match status" value="1"/>
</dbReference>
<proteinExistence type="inferred from homology"/>
<dbReference type="Pfam" id="PF00333">
    <property type="entry name" value="Ribosomal_S5"/>
    <property type="match status" value="1"/>
</dbReference>
<dbReference type="GO" id="GO:0003723">
    <property type="term" value="F:RNA binding"/>
    <property type="evidence" value="ECO:0007669"/>
    <property type="project" value="InterPro"/>
</dbReference>
<comment type="similarity">
    <text evidence="2 9">Belongs to the universal ribosomal protein uS5 family.</text>
</comment>
<dbReference type="GO" id="GO:0003735">
    <property type="term" value="F:structural constituent of ribosome"/>
    <property type="evidence" value="ECO:0007669"/>
    <property type="project" value="UniProtKB-UniRule"/>
</dbReference>
<evidence type="ECO:0000256" key="2">
    <source>
        <dbReference type="ARBA" id="ARBA00008945"/>
    </source>
</evidence>
<accession>A0A0F8B5E5</accession>
<comment type="subcellular location">
    <subcellularLocation>
        <location evidence="1">Mitochondrion</location>
    </subcellularLocation>
</comment>
<dbReference type="Pfam" id="PF03719">
    <property type="entry name" value="Ribosomal_S5_C"/>
    <property type="match status" value="1"/>
</dbReference>
<evidence type="ECO:0000256" key="1">
    <source>
        <dbReference type="ARBA" id="ARBA00004173"/>
    </source>
</evidence>
<reference evidence="11 12" key="1">
    <citation type="submission" date="2015-04" db="EMBL/GenBank/DDBJ databases">
        <title>Genome sequence of Ceratocystis platani, a major pathogen of plane trees.</title>
        <authorList>
            <person name="Belbahri L."/>
        </authorList>
    </citation>
    <scope>NUCLEOTIDE SEQUENCE [LARGE SCALE GENOMIC DNA]</scope>
    <source>
        <strain evidence="11 12">CFO</strain>
    </source>
</reference>
<dbReference type="GO" id="GO:0006412">
    <property type="term" value="P:translation"/>
    <property type="evidence" value="ECO:0007669"/>
    <property type="project" value="InterPro"/>
</dbReference>
<comment type="function">
    <text evidence="6">Component of the mitochondrial ribosome (mitoribosome), a dedicated translation machinery responsible for the synthesis of mitochondrial genome-encoded proteins, including at least some of the essential transmembrane subunits of the mitochondrial respiratory chain. The mitoribosomes are attached to the mitochondrial inner membrane and translation products are cotranslationally integrated into the membrane.</text>
</comment>
<evidence type="ECO:0000256" key="5">
    <source>
        <dbReference type="ARBA" id="ARBA00023274"/>
    </source>
</evidence>
<dbReference type="AlphaFoldDB" id="A0A0F8B5E5"/>
<dbReference type="FunFam" id="3.30.230.10:FF:000041">
    <property type="entry name" value="37S ribosomal protein S5"/>
    <property type="match status" value="1"/>
</dbReference>
<evidence type="ECO:0000256" key="4">
    <source>
        <dbReference type="ARBA" id="ARBA00023128"/>
    </source>
</evidence>
<evidence type="ECO:0000256" key="7">
    <source>
        <dbReference type="ARBA" id="ARBA00039335"/>
    </source>
</evidence>
<evidence type="ECO:0000256" key="9">
    <source>
        <dbReference type="RuleBase" id="RU003823"/>
    </source>
</evidence>
<dbReference type="Gene3D" id="3.30.230.10">
    <property type="match status" value="1"/>
</dbReference>
<evidence type="ECO:0000256" key="3">
    <source>
        <dbReference type="ARBA" id="ARBA00022980"/>
    </source>
</evidence>
<name>A0A0F8B5E5_CERFI</name>
<dbReference type="InterPro" id="IPR005324">
    <property type="entry name" value="Ribosomal_uS5_C"/>
</dbReference>
<keyword evidence="3 8" id="KW-0689">Ribosomal protein</keyword>
<keyword evidence="5 8" id="KW-0687">Ribonucleoprotein</keyword>
<dbReference type="FunFam" id="3.30.160.20:FF:000022">
    <property type="entry name" value="28S ribosomal protein S5, mitochondrial"/>
    <property type="match status" value="1"/>
</dbReference>
<sequence length="536" mass="59593">MSSIGLTRPAARSLLSRSASASLSAPTSVSSPCTAARLNPLSFSSPPSQCSQFHNSAVLEARRPPRRAPKYRYISPESKEFGFLGNKERTEAQAEIIRPTFTENEWNIMRERYTPEQLEAVKLAEESITADDLVVQGRLRNDPHRPEYFEDFAKRHPIIDIKPEVVPRASDYKFLSHHEYLDKIMGKIADRAVSEIPGMAGKGLVDALKLVRNTSDTTVDLTQSEMAAMESSPAKLEKALRDSARSLDTNALKEADTKLNDIISNTIFTDKHGNWRETLGDMDSWGLDTPELEQMFGPRKKLTRAELFRTQNMLTEVRPSYSALGDELGKIGEMAGQYQKDEDPDDMGLDETGEYTALKQRTGLQVQDLLSVVTKVLSVRNVHNQTRLGKVRSVSVFAVAGNGDGRLGVGQAKSTDPMVATITAKMLAIQNMVPIRRYENRTIYGTVKAKISGTIVELRSRPPGFGLRVSHRIFEMCRAAGIHDLSAIIPRNKNPMNTVKAVFQALTNQPDPEEIARGRGKKLVDVRKVYFGGNVY</sequence>
<dbReference type="GO" id="GO:0005763">
    <property type="term" value="C:mitochondrial small ribosomal subunit"/>
    <property type="evidence" value="ECO:0007669"/>
    <property type="project" value="UniProtKB-ARBA"/>
</dbReference>
<evidence type="ECO:0000313" key="12">
    <source>
        <dbReference type="Proteomes" id="UP000034841"/>
    </source>
</evidence>
<dbReference type="PANTHER" id="PTHR48277">
    <property type="entry name" value="MITOCHONDRIAL RIBOSOMAL PROTEIN S5"/>
    <property type="match status" value="1"/>
</dbReference>
<evidence type="ECO:0000313" key="11">
    <source>
        <dbReference type="EMBL" id="KKF97296.1"/>
    </source>
</evidence>
<evidence type="ECO:0000256" key="8">
    <source>
        <dbReference type="PROSITE-ProRule" id="PRU00268"/>
    </source>
</evidence>
<dbReference type="PANTHER" id="PTHR48277:SF1">
    <property type="entry name" value="MITOCHONDRIAL RIBOSOMAL PROTEIN S5"/>
    <property type="match status" value="1"/>
</dbReference>
<comment type="caution">
    <text evidence="11">The sequence shown here is derived from an EMBL/GenBank/DDBJ whole genome shotgun (WGS) entry which is preliminary data.</text>
</comment>
<protein>
    <recommendedName>
        <fullName evidence="7">Small ribosomal subunit protein uS5m</fullName>
    </recommendedName>
</protein>
<dbReference type="Proteomes" id="UP000034841">
    <property type="component" value="Unassembled WGS sequence"/>
</dbReference>
<dbReference type="InterPro" id="IPR014721">
    <property type="entry name" value="Ribsml_uS5_D2-typ_fold_subgr"/>
</dbReference>
<feature type="domain" description="S5 DRBM" evidence="10">
    <location>
        <begin position="372"/>
        <end position="435"/>
    </location>
</feature>
<evidence type="ECO:0000256" key="6">
    <source>
        <dbReference type="ARBA" id="ARBA00037226"/>
    </source>
</evidence>
<dbReference type="Gene3D" id="3.30.160.20">
    <property type="match status" value="1"/>
</dbReference>
<organism evidence="11 12">
    <name type="scientific">Ceratocystis fimbriata f. sp. platani</name>
    <dbReference type="NCBI Taxonomy" id="88771"/>
    <lineage>
        <taxon>Eukaryota</taxon>
        <taxon>Fungi</taxon>
        <taxon>Dikarya</taxon>
        <taxon>Ascomycota</taxon>
        <taxon>Pezizomycotina</taxon>
        <taxon>Sordariomycetes</taxon>
        <taxon>Hypocreomycetidae</taxon>
        <taxon>Microascales</taxon>
        <taxon>Ceratocystidaceae</taxon>
        <taxon>Ceratocystis</taxon>
    </lineage>
</organism>
<keyword evidence="4" id="KW-0496">Mitochondrion</keyword>
<dbReference type="OrthoDB" id="309483at2759"/>
<dbReference type="InterPro" id="IPR020568">
    <property type="entry name" value="Ribosomal_Su5_D2-typ_SF"/>
</dbReference>
<dbReference type="SUPFAM" id="SSF54768">
    <property type="entry name" value="dsRNA-binding domain-like"/>
    <property type="match status" value="1"/>
</dbReference>
<evidence type="ECO:0000259" key="10">
    <source>
        <dbReference type="PROSITE" id="PS50881"/>
    </source>
</evidence>
<dbReference type="InterPro" id="IPR013810">
    <property type="entry name" value="Ribosomal_uS5_N"/>
</dbReference>
<gene>
    <name evidence="11" type="primary">mrps5</name>
    <name evidence="11" type="ORF">CFO_g421</name>
</gene>